<keyword evidence="1" id="KW-0812">Transmembrane</keyword>
<dbReference type="Proteomes" id="UP000473699">
    <property type="component" value="Unassembled WGS sequence"/>
</dbReference>
<dbReference type="EMBL" id="VUNH01000008">
    <property type="protein sequence ID" value="MST55997.1"/>
    <property type="molecule type" value="Genomic_DNA"/>
</dbReference>
<accession>A0A6L5YEC1</accession>
<protein>
    <submittedName>
        <fullName evidence="2">Uncharacterized protein</fullName>
    </submittedName>
</protein>
<dbReference type="AlphaFoldDB" id="A0A6L5YEC1"/>
<organism evidence="2 3">
    <name type="scientific">Pyramidobacter porci</name>
    <dbReference type="NCBI Taxonomy" id="2605789"/>
    <lineage>
        <taxon>Bacteria</taxon>
        <taxon>Thermotogati</taxon>
        <taxon>Synergistota</taxon>
        <taxon>Synergistia</taxon>
        <taxon>Synergistales</taxon>
        <taxon>Dethiosulfovibrionaceae</taxon>
        <taxon>Pyramidobacter</taxon>
    </lineage>
</organism>
<comment type="caution">
    <text evidence="2">The sequence shown here is derived from an EMBL/GenBank/DDBJ whole genome shotgun (WGS) entry which is preliminary data.</text>
</comment>
<keyword evidence="1" id="KW-1133">Transmembrane helix</keyword>
<keyword evidence="3" id="KW-1185">Reference proteome</keyword>
<dbReference type="RefSeq" id="WP_154529086.1">
    <property type="nucleotide sequence ID" value="NZ_JAXDZJ010000207.1"/>
</dbReference>
<feature type="transmembrane region" description="Helical" evidence="1">
    <location>
        <begin position="12"/>
        <end position="32"/>
    </location>
</feature>
<reference evidence="2 3" key="1">
    <citation type="submission" date="2019-08" db="EMBL/GenBank/DDBJ databases">
        <title>In-depth cultivation of the pig gut microbiome towards novel bacterial diversity and tailored functional studies.</title>
        <authorList>
            <person name="Wylensek D."/>
            <person name="Hitch T.C.A."/>
            <person name="Clavel T."/>
        </authorList>
    </citation>
    <scope>NUCLEOTIDE SEQUENCE [LARGE SCALE GENOMIC DNA]</scope>
    <source>
        <strain evidence="2 3">SM-530-WT-4B</strain>
    </source>
</reference>
<sequence>MKPNPLGPSAKVMALTAALALVVCTVVLWGVVARSGKVTRDAAELAARMRLMAPEPQWNDRLNRAALEKSLRAARPNLPENAQLCFVAPCWAVVHLADSSLLLRWQSEAKDFGWTELDRATR</sequence>
<evidence type="ECO:0000313" key="3">
    <source>
        <dbReference type="Proteomes" id="UP000473699"/>
    </source>
</evidence>
<evidence type="ECO:0000256" key="1">
    <source>
        <dbReference type="SAM" id="Phobius"/>
    </source>
</evidence>
<evidence type="ECO:0000313" key="2">
    <source>
        <dbReference type="EMBL" id="MST55997.1"/>
    </source>
</evidence>
<proteinExistence type="predicted"/>
<gene>
    <name evidence="2" type="ORF">FYJ74_08135</name>
</gene>
<keyword evidence="1" id="KW-0472">Membrane</keyword>
<name>A0A6L5YEC1_9BACT</name>